<dbReference type="PANTHER" id="PTHR21364">
    <property type="entry name" value="GENERAL ODORANT-BINDING PROTEIN 19A"/>
    <property type="match status" value="1"/>
</dbReference>
<dbReference type="GO" id="GO:0005576">
    <property type="term" value="C:extracellular region"/>
    <property type="evidence" value="ECO:0007669"/>
    <property type="project" value="UniProtKB-SubCell"/>
</dbReference>
<feature type="chain" id="PRO_5015357068" evidence="6">
    <location>
        <begin position="20"/>
        <end position="140"/>
    </location>
</feature>
<dbReference type="InterPro" id="IPR006170">
    <property type="entry name" value="PBP/GOBP"/>
</dbReference>
<sequence length="140" mass="15950">MRKFLFLVSCAFMLNKIEATPMNEAQLQNAAKLIKNVCQPKLKISDKVIENMHNGDFAENEKLMCYLECVFRMGQMMKNGKFDEKAALAQIPTLPPERQQPTKDSIKKCADKGQGDDKCVAAFETAKCIYFDNPQNYFLP</sequence>
<dbReference type="SMART" id="SM00708">
    <property type="entry name" value="PhBP"/>
    <property type="match status" value="1"/>
</dbReference>
<evidence type="ECO:0000256" key="1">
    <source>
        <dbReference type="ARBA" id="ARBA00004613"/>
    </source>
</evidence>
<organism evidence="7">
    <name type="scientific">Agrilus mali</name>
    <dbReference type="NCBI Taxonomy" id="1917227"/>
    <lineage>
        <taxon>Eukaryota</taxon>
        <taxon>Metazoa</taxon>
        <taxon>Ecdysozoa</taxon>
        <taxon>Arthropoda</taxon>
        <taxon>Hexapoda</taxon>
        <taxon>Insecta</taxon>
        <taxon>Pterygota</taxon>
        <taxon>Neoptera</taxon>
        <taxon>Endopterygota</taxon>
        <taxon>Coleoptera</taxon>
        <taxon>Polyphaga</taxon>
        <taxon>Elateriformia</taxon>
        <taxon>Buprestoidea</taxon>
        <taxon>Buprestidae</taxon>
        <taxon>Agrilinae</taxon>
        <taxon>Agrilus</taxon>
    </lineage>
</organism>
<dbReference type="InterPro" id="IPR036728">
    <property type="entry name" value="PBP_GOBP_sf"/>
</dbReference>
<comment type="similarity">
    <text evidence="2">Belongs to the PBP/GOBP family.</text>
</comment>
<keyword evidence="3" id="KW-0964">Secreted</keyword>
<dbReference type="PANTHER" id="PTHR21364:SF2">
    <property type="entry name" value="GENERAL ODORANT-BINDING PROTEIN 19A"/>
    <property type="match status" value="1"/>
</dbReference>
<dbReference type="Gene3D" id="1.10.238.20">
    <property type="entry name" value="Pheromone/general odorant binding protein domain"/>
    <property type="match status" value="1"/>
</dbReference>
<proteinExistence type="evidence at transcript level"/>
<evidence type="ECO:0000256" key="2">
    <source>
        <dbReference type="ARBA" id="ARBA00008098"/>
    </source>
</evidence>
<keyword evidence="6" id="KW-0732">Signal</keyword>
<comment type="function">
    <text evidence="5">May be a carrier protein for lipids.</text>
</comment>
<evidence type="ECO:0000256" key="6">
    <source>
        <dbReference type="SAM" id="SignalP"/>
    </source>
</evidence>
<protein>
    <submittedName>
        <fullName evidence="7">Odorant binding protein 3</fullName>
    </submittedName>
</protein>
<dbReference type="FunFam" id="1.10.238.20:FF:000001">
    <property type="entry name" value="General odorant-binding protein lush"/>
    <property type="match status" value="1"/>
</dbReference>
<feature type="signal peptide" evidence="6">
    <location>
        <begin position="1"/>
        <end position="19"/>
    </location>
</feature>
<dbReference type="SUPFAM" id="SSF47565">
    <property type="entry name" value="Insect pheromone/odorant-binding proteins"/>
    <property type="match status" value="1"/>
</dbReference>
<dbReference type="GO" id="GO:0007608">
    <property type="term" value="P:sensory perception of smell"/>
    <property type="evidence" value="ECO:0007669"/>
    <property type="project" value="UniProtKB-ARBA"/>
</dbReference>
<keyword evidence="4" id="KW-0325">Glycoprotein</keyword>
<evidence type="ECO:0000256" key="5">
    <source>
        <dbReference type="ARBA" id="ARBA00056866"/>
    </source>
</evidence>
<dbReference type="AlphaFoldDB" id="A0A2R4H1I8"/>
<comment type="subcellular location">
    <subcellularLocation>
        <location evidence="1">Secreted</location>
    </subcellularLocation>
</comment>
<accession>A0A2R4H1I8</accession>
<dbReference type="Pfam" id="PF01395">
    <property type="entry name" value="PBP_GOBP"/>
    <property type="match status" value="1"/>
</dbReference>
<evidence type="ECO:0000313" key="7">
    <source>
        <dbReference type="EMBL" id="AVU05012.1"/>
    </source>
</evidence>
<dbReference type="EMBL" id="MF615492">
    <property type="protein sequence ID" value="AVU05012.1"/>
    <property type="molecule type" value="mRNA"/>
</dbReference>
<dbReference type="CDD" id="cd23992">
    <property type="entry name" value="PBP_GOBP"/>
    <property type="match status" value="1"/>
</dbReference>
<name>A0A2R4H1I8_9COLE</name>
<dbReference type="GO" id="GO:0005549">
    <property type="term" value="F:odorant binding"/>
    <property type="evidence" value="ECO:0007669"/>
    <property type="project" value="InterPro"/>
</dbReference>
<evidence type="ECO:0000256" key="4">
    <source>
        <dbReference type="ARBA" id="ARBA00023180"/>
    </source>
</evidence>
<reference evidence="7" key="1">
    <citation type="journal article" date="2018" name="J. Econ. Entomol.">
        <title>Expression Profiles and Functional Characterization of Two Odorant-Binding Proteins From the Apple Buprestid Beetle Agrilus mali (Coleoptera: Buprestidae).</title>
        <authorList>
            <person name="Cui X."/>
            <person name="Liu D."/>
            <person name="Sun K."/>
            <person name="He Y."/>
            <person name="Shi X."/>
        </authorList>
    </citation>
    <scope>NUCLEOTIDE SEQUENCE</scope>
</reference>
<evidence type="ECO:0000256" key="3">
    <source>
        <dbReference type="ARBA" id="ARBA00022525"/>
    </source>
</evidence>